<sequence>MCLNGNNATHVSHYLNAQLTALWENSRECVHHYGDTVKLDDSHKYSTAFAQFSVGRAKGLSSEEEYSFFASFGQPRLQFLCNHDVVLHLRVERGYFDLQSLKGDSFIPLRERRIDFHEEIHVAFRVPFTTTGIRGRDHKIGSGEHFIRLVVLDLAKARLVSTDATGNTLNAVTIYLRQYLDLLVRAGHHIFFSLPEVDDARYRLAIDFSSISTDIKWDIEELHGISLGKINSFLSSSWLKSAWLANSREGLPADRSKICISEYKSTWSNYSESELHFHLKFNAPQVKALCGREAVVFFSVEEVFFSETKDFTSTSAKLHYTNWEIALIVDVIHEIREGGHIAVLKIDLSNARFSQYLSNFTGINEDDPLVVAYINRLIEFFSYEYLQILETAEFHIIYYHDTRITVNLEYETGFGGSWESSSRDEVIRGDTWWRDITTKTDMFEFDQIIAVSQESIDEHFRVLLRTYKNLETWSYSTFFNATFGGITVRLLSNERAIIWIDVKEGRFKTLRDWVPWPESNDHRISGWRLAFEVELKIANRLDLKDLTEEFRTRFEASFAGKFESKREHTVLRQIYLDVHQATFIHELSTFDDASYGRSRLGIDKVQAVIYYIQDHFLRHLSASGHHILYSIPVWVADKVPRDMPSPMSRSTYIPNKSLNEAIGVYSTNWLIRASEGISYGTVSLSRHLFLDGLLIPLLNKVNVATTVVPIHIGVEAGEWDLALSTWGGKGSRKKGPCPWKSVGASADALLYKWEHRDEWTYEHDSSVKDGNKGSYFVAFHTHNQLSIPTVFKRNQLDIILSGSTSVQIGYKGDHKESSAKASATWATHISFISTGTGLRIDAVYHTPPTFDKTHIQGEFSSIRHKDPRTLLKDVIPDKVEIVEVITSLKESFESVWQSFFPGLYAYTLANPVFTTRGDLLLELRPHGAWGLSASTSAGTNKSASLRSPPFGPNKRPHGRVPSYSLSPNSAHRQLPNLSRSINGRIDYMAVNDEPNGKGSEIPRSEVAPSPTSPGDVANEEESANKTWLPIG</sequence>
<dbReference type="EMBL" id="MU128938">
    <property type="protein sequence ID" value="KAF9516569.1"/>
    <property type="molecule type" value="Genomic_DNA"/>
</dbReference>
<dbReference type="Proteomes" id="UP000886523">
    <property type="component" value="Unassembled WGS sequence"/>
</dbReference>
<accession>A0A9P6B328</accession>
<protein>
    <submittedName>
        <fullName evidence="2">Uncharacterized protein</fullName>
    </submittedName>
</protein>
<organism evidence="2 3">
    <name type="scientific">Hydnum rufescens UP504</name>
    <dbReference type="NCBI Taxonomy" id="1448309"/>
    <lineage>
        <taxon>Eukaryota</taxon>
        <taxon>Fungi</taxon>
        <taxon>Dikarya</taxon>
        <taxon>Basidiomycota</taxon>
        <taxon>Agaricomycotina</taxon>
        <taxon>Agaricomycetes</taxon>
        <taxon>Cantharellales</taxon>
        <taxon>Hydnaceae</taxon>
        <taxon>Hydnum</taxon>
    </lineage>
</organism>
<reference evidence="2" key="1">
    <citation type="journal article" date="2020" name="Nat. Commun.">
        <title>Large-scale genome sequencing of mycorrhizal fungi provides insights into the early evolution of symbiotic traits.</title>
        <authorList>
            <person name="Miyauchi S."/>
            <person name="Kiss E."/>
            <person name="Kuo A."/>
            <person name="Drula E."/>
            <person name="Kohler A."/>
            <person name="Sanchez-Garcia M."/>
            <person name="Morin E."/>
            <person name="Andreopoulos B."/>
            <person name="Barry K.W."/>
            <person name="Bonito G."/>
            <person name="Buee M."/>
            <person name="Carver A."/>
            <person name="Chen C."/>
            <person name="Cichocki N."/>
            <person name="Clum A."/>
            <person name="Culley D."/>
            <person name="Crous P.W."/>
            <person name="Fauchery L."/>
            <person name="Girlanda M."/>
            <person name="Hayes R.D."/>
            <person name="Keri Z."/>
            <person name="LaButti K."/>
            <person name="Lipzen A."/>
            <person name="Lombard V."/>
            <person name="Magnuson J."/>
            <person name="Maillard F."/>
            <person name="Murat C."/>
            <person name="Nolan M."/>
            <person name="Ohm R.A."/>
            <person name="Pangilinan J."/>
            <person name="Pereira M.F."/>
            <person name="Perotto S."/>
            <person name="Peter M."/>
            <person name="Pfister S."/>
            <person name="Riley R."/>
            <person name="Sitrit Y."/>
            <person name="Stielow J.B."/>
            <person name="Szollosi G."/>
            <person name="Zifcakova L."/>
            <person name="Stursova M."/>
            <person name="Spatafora J.W."/>
            <person name="Tedersoo L."/>
            <person name="Vaario L.M."/>
            <person name="Yamada A."/>
            <person name="Yan M."/>
            <person name="Wang P."/>
            <person name="Xu J."/>
            <person name="Bruns T."/>
            <person name="Baldrian P."/>
            <person name="Vilgalys R."/>
            <person name="Dunand C."/>
            <person name="Henrissat B."/>
            <person name="Grigoriev I.V."/>
            <person name="Hibbett D."/>
            <person name="Nagy L.G."/>
            <person name="Martin F.M."/>
        </authorList>
    </citation>
    <scope>NUCLEOTIDE SEQUENCE</scope>
    <source>
        <strain evidence="2">UP504</strain>
    </source>
</reference>
<feature type="compositionally biased region" description="Polar residues" evidence="1">
    <location>
        <begin position="963"/>
        <end position="975"/>
    </location>
</feature>
<name>A0A9P6B328_9AGAM</name>
<dbReference type="OrthoDB" id="5429442at2759"/>
<evidence type="ECO:0000313" key="3">
    <source>
        <dbReference type="Proteomes" id="UP000886523"/>
    </source>
</evidence>
<comment type="caution">
    <text evidence="2">The sequence shown here is derived from an EMBL/GenBank/DDBJ whole genome shotgun (WGS) entry which is preliminary data.</text>
</comment>
<evidence type="ECO:0000256" key="1">
    <source>
        <dbReference type="SAM" id="MobiDB-lite"/>
    </source>
</evidence>
<feature type="compositionally biased region" description="Polar residues" evidence="1">
    <location>
        <begin position="933"/>
        <end position="945"/>
    </location>
</feature>
<gene>
    <name evidence="2" type="ORF">BS47DRAFT_1390620</name>
</gene>
<proteinExistence type="predicted"/>
<feature type="region of interest" description="Disordered" evidence="1">
    <location>
        <begin position="989"/>
        <end position="1031"/>
    </location>
</feature>
<evidence type="ECO:0000313" key="2">
    <source>
        <dbReference type="EMBL" id="KAF9516569.1"/>
    </source>
</evidence>
<keyword evidence="3" id="KW-1185">Reference proteome</keyword>
<dbReference type="AlphaFoldDB" id="A0A9P6B328"/>
<feature type="region of interest" description="Disordered" evidence="1">
    <location>
        <begin position="933"/>
        <end position="975"/>
    </location>
</feature>